<protein>
    <submittedName>
        <fullName evidence="1">Uncharacterized protein</fullName>
    </submittedName>
</protein>
<comment type="caution">
    <text evidence="1">The sequence shown here is derived from an EMBL/GenBank/DDBJ whole genome shotgun (WGS) entry which is preliminary data.</text>
</comment>
<evidence type="ECO:0000313" key="2">
    <source>
        <dbReference type="Proteomes" id="UP000823775"/>
    </source>
</evidence>
<accession>A0ABS8WHS7</accession>
<dbReference type="EMBL" id="JACEIK010007020">
    <property type="protein sequence ID" value="MCE3049627.1"/>
    <property type="molecule type" value="Genomic_DNA"/>
</dbReference>
<proteinExistence type="predicted"/>
<gene>
    <name evidence="1" type="ORF">HAX54_045430</name>
</gene>
<evidence type="ECO:0000313" key="1">
    <source>
        <dbReference type="EMBL" id="MCE3049627.1"/>
    </source>
</evidence>
<dbReference type="Proteomes" id="UP000823775">
    <property type="component" value="Unassembled WGS sequence"/>
</dbReference>
<keyword evidence="2" id="KW-1185">Reference proteome</keyword>
<sequence>MTTCQQENRLQCQSRYFELKKPKCGFVNANDGLWNQSTERLVYRGQISARLKVGFKVMARLMTVIVLVSHRRSSADVQSGHHLMGLLMDHETMHGHVLSVVDQGFSKMLI</sequence>
<name>A0ABS8WHS7_DATST</name>
<organism evidence="1 2">
    <name type="scientific">Datura stramonium</name>
    <name type="common">Jimsonweed</name>
    <name type="synonym">Common thornapple</name>
    <dbReference type="NCBI Taxonomy" id="4076"/>
    <lineage>
        <taxon>Eukaryota</taxon>
        <taxon>Viridiplantae</taxon>
        <taxon>Streptophyta</taxon>
        <taxon>Embryophyta</taxon>
        <taxon>Tracheophyta</taxon>
        <taxon>Spermatophyta</taxon>
        <taxon>Magnoliopsida</taxon>
        <taxon>eudicotyledons</taxon>
        <taxon>Gunneridae</taxon>
        <taxon>Pentapetalae</taxon>
        <taxon>asterids</taxon>
        <taxon>lamiids</taxon>
        <taxon>Solanales</taxon>
        <taxon>Solanaceae</taxon>
        <taxon>Solanoideae</taxon>
        <taxon>Datureae</taxon>
        <taxon>Datura</taxon>
    </lineage>
</organism>
<reference evidence="1 2" key="1">
    <citation type="journal article" date="2021" name="BMC Genomics">
        <title>Datura genome reveals duplications of psychoactive alkaloid biosynthetic genes and high mutation rate following tissue culture.</title>
        <authorList>
            <person name="Rajewski A."/>
            <person name="Carter-House D."/>
            <person name="Stajich J."/>
            <person name="Litt A."/>
        </authorList>
    </citation>
    <scope>NUCLEOTIDE SEQUENCE [LARGE SCALE GENOMIC DNA]</scope>
    <source>
        <strain evidence="1">AR-01</strain>
    </source>
</reference>